<sequence length="417" mass="46987">MLQSSLWLLESELRSTLKVHLAEEAEGLLSAMVQGTQGLQLDATRINPRYRRAFSGYYFHIQLPNQVWRSRSLWDNTPDWPEALGLGAELIKGPQNQHLLTYRGSYRRAGQNIVITVAQDYTPILQSFQRIRLISFLLVGAALLILLVVQRYVMASALRPLELARRQILQLQRGQRQKLDPSVPDELQPLVEQINHLLDHTDITLKRSRNALGNLGHALKTPLAVLNTLIQHEELRQHPTLKASLSEQLKQIQQRVSLELNRARLATDVLPGSHFDCQSEIPALLKTLNMIHGTQLTLSWQAPQGCQLPRDREDMLELLGNLLDNACKWAKTQVHLEIQSTTLGYRLTVDDDGPGIAPEQRQQAMQRGARLDERPSGHGLGLDIVGDIISAWNGQWALEQSPLGGLRVRIELPTAYA</sequence>
<evidence type="ECO:0000256" key="5">
    <source>
        <dbReference type="ARBA" id="ARBA00022679"/>
    </source>
</evidence>
<dbReference type="GO" id="GO:0005886">
    <property type="term" value="C:plasma membrane"/>
    <property type="evidence" value="ECO:0007669"/>
    <property type="project" value="TreeGrafter"/>
</dbReference>
<dbReference type="SMART" id="SM00387">
    <property type="entry name" value="HATPase_c"/>
    <property type="match status" value="1"/>
</dbReference>
<comment type="catalytic activity">
    <reaction evidence="1">
        <text>ATP + protein L-histidine = ADP + protein N-phospho-L-histidine.</text>
        <dbReference type="EC" id="2.7.13.3"/>
    </reaction>
</comment>
<evidence type="ECO:0000256" key="2">
    <source>
        <dbReference type="ARBA" id="ARBA00004370"/>
    </source>
</evidence>
<accession>A0A562I0R4</accession>
<dbReference type="Pfam" id="PF02518">
    <property type="entry name" value="HATPase_c"/>
    <property type="match status" value="1"/>
</dbReference>
<evidence type="ECO:0000256" key="6">
    <source>
        <dbReference type="ARBA" id="ARBA00022692"/>
    </source>
</evidence>
<dbReference type="EMBL" id="VLKG01000010">
    <property type="protein sequence ID" value="TWH64314.1"/>
    <property type="molecule type" value="Genomic_DNA"/>
</dbReference>
<keyword evidence="15" id="KW-1185">Reference proteome</keyword>
<reference evidence="14 15" key="1">
    <citation type="submission" date="2019-07" db="EMBL/GenBank/DDBJ databases">
        <title>Genomic Encyclopedia of Type Strains, Phase I: the one thousand microbial genomes (KMG-I) project.</title>
        <authorList>
            <person name="Kyrpides N."/>
        </authorList>
    </citation>
    <scope>NUCLEOTIDE SEQUENCE [LARGE SCALE GENOMIC DNA]</scope>
    <source>
        <strain evidence="14 15">DSM 375</strain>
    </source>
</reference>
<comment type="caution">
    <text evidence="14">The sequence shown here is derived from an EMBL/GenBank/DDBJ whole genome shotgun (WGS) entry which is preliminary data.</text>
</comment>
<feature type="domain" description="Histidine kinase" evidence="12">
    <location>
        <begin position="214"/>
        <end position="416"/>
    </location>
</feature>
<feature type="domain" description="HAMP" evidence="13">
    <location>
        <begin position="155"/>
        <end position="206"/>
    </location>
</feature>
<evidence type="ECO:0000256" key="11">
    <source>
        <dbReference type="SAM" id="Phobius"/>
    </source>
</evidence>
<dbReference type="Gene3D" id="1.10.287.130">
    <property type="match status" value="1"/>
</dbReference>
<dbReference type="PRINTS" id="PR00344">
    <property type="entry name" value="BCTRLSENSOR"/>
</dbReference>
<dbReference type="PROSITE" id="PS50109">
    <property type="entry name" value="HIS_KIN"/>
    <property type="match status" value="1"/>
</dbReference>
<dbReference type="InterPro" id="IPR050428">
    <property type="entry name" value="TCS_sensor_his_kinase"/>
</dbReference>
<comment type="subcellular location">
    <subcellularLocation>
        <location evidence="2">Membrane</location>
    </subcellularLocation>
</comment>
<evidence type="ECO:0000256" key="10">
    <source>
        <dbReference type="ARBA" id="ARBA00023136"/>
    </source>
</evidence>
<evidence type="ECO:0000256" key="1">
    <source>
        <dbReference type="ARBA" id="ARBA00000085"/>
    </source>
</evidence>
<gene>
    <name evidence="14" type="ORF">LX59_02517</name>
</gene>
<dbReference type="GO" id="GO:0000160">
    <property type="term" value="P:phosphorelay signal transduction system"/>
    <property type="evidence" value="ECO:0007669"/>
    <property type="project" value="UniProtKB-KW"/>
</dbReference>
<dbReference type="PANTHER" id="PTHR45436">
    <property type="entry name" value="SENSOR HISTIDINE KINASE YKOH"/>
    <property type="match status" value="1"/>
</dbReference>
<evidence type="ECO:0000256" key="9">
    <source>
        <dbReference type="ARBA" id="ARBA00023012"/>
    </source>
</evidence>
<dbReference type="InterPro" id="IPR004358">
    <property type="entry name" value="Sig_transdc_His_kin-like_C"/>
</dbReference>
<dbReference type="InterPro" id="IPR036890">
    <property type="entry name" value="HATPase_C_sf"/>
</dbReference>
<dbReference type="AlphaFoldDB" id="A0A562I0R4"/>
<dbReference type="InterPro" id="IPR003594">
    <property type="entry name" value="HATPase_dom"/>
</dbReference>
<dbReference type="PANTHER" id="PTHR45436:SF5">
    <property type="entry name" value="SENSOR HISTIDINE KINASE TRCS"/>
    <property type="match status" value="1"/>
</dbReference>
<keyword evidence="10 11" id="KW-0472">Membrane</keyword>
<evidence type="ECO:0000256" key="4">
    <source>
        <dbReference type="ARBA" id="ARBA00022553"/>
    </source>
</evidence>
<dbReference type="InterPro" id="IPR003660">
    <property type="entry name" value="HAMP_dom"/>
</dbReference>
<keyword evidence="4" id="KW-0597">Phosphoprotein</keyword>
<evidence type="ECO:0000256" key="3">
    <source>
        <dbReference type="ARBA" id="ARBA00012438"/>
    </source>
</evidence>
<evidence type="ECO:0000259" key="13">
    <source>
        <dbReference type="PROSITE" id="PS50885"/>
    </source>
</evidence>
<evidence type="ECO:0000259" key="12">
    <source>
        <dbReference type="PROSITE" id="PS50109"/>
    </source>
</evidence>
<dbReference type="Proteomes" id="UP000319627">
    <property type="component" value="Unassembled WGS sequence"/>
</dbReference>
<keyword evidence="8 11" id="KW-1133">Transmembrane helix</keyword>
<keyword evidence="7 14" id="KW-0418">Kinase</keyword>
<dbReference type="PROSITE" id="PS50885">
    <property type="entry name" value="HAMP"/>
    <property type="match status" value="1"/>
</dbReference>
<feature type="transmembrane region" description="Helical" evidence="11">
    <location>
        <begin position="133"/>
        <end position="153"/>
    </location>
</feature>
<dbReference type="Gene3D" id="3.30.565.10">
    <property type="entry name" value="Histidine kinase-like ATPase, C-terminal domain"/>
    <property type="match status" value="1"/>
</dbReference>
<dbReference type="SUPFAM" id="SSF55874">
    <property type="entry name" value="ATPase domain of HSP90 chaperone/DNA topoisomerase II/histidine kinase"/>
    <property type="match status" value="1"/>
</dbReference>
<keyword evidence="5" id="KW-0808">Transferase</keyword>
<name>A0A562I0R4_9GAMM</name>
<keyword evidence="6 11" id="KW-0812">Transmembrane</keyword>
<evidence type="ECO:0000313" key="14">
    <source>
        <dbReference type="EMBL" id="TWH64314.1"/>
    </source>
</evidence>
<evidence type="ECO:0000256" key="8">
    <source>
        <dbReference type="ARBA" id="ARBA00022989"/>
    </source>
</evidence>
<keyword evidence="9" id="KW-0902">Two-component regulatory system</keyword>
<protein>
    <recommendedName>
        <fullName evidence="3">histidine kinase</fullName>
        <ecNumber evidence="3">2.7.13.3</ecNumber>
    </recommendedName>
</protein>
<proteinExistence type="predicted"/>
<evidence type="ECO:0000313" key="15">
    <source>
        <dbReference type="Proteomes" id="UP000319627"/>
    </source>
</evidence>
<evidence type="ECO:0000256" key="7">
    <source>
        <dbReference type="ARBA" id="ARBA00022777"/>
    </source>
</evidence>
<organism evidence="14 15">
    <name type="scientific">Azomonas agilis</name>
    <dbReference type="NCBI Taxonomy" id="116849"/>
    <lineage>
        <taxon>Bacteria</taxon>
        <taxon>Pseudomonadati</taxon>
        <taxon>Pseudomonadota</taxon>
        <taxon>Gammaproteobacteria</taxon>
        <taxon>Pseudomonadales</taxon>
        <taxon>Pseudomonadaceae</taxon>
        <taxon>Azomonas</taxon>
    </lineage>
</organism>
<dbReference type="EC" id="2.7.13.3" evidence="3"/>
<dbReference type="GO" id="GO:0004673">
    <property type="term" value="F:protein histidine kinase activity"/>
    <property type="evidence" value="ECO:0007669"/>
    <property type="project" value="UniProtKB-EC"/>
</dbReference>
<dbReference type="InterPro" id="IPR005467">
    <property type="entry name" value="His_kinase_dom"/>
</dbReference>